<name>A0ABU2QAC2_9ACTN</name>
<proteinExistence type="predicted"/>
<dbReference type="EMBL" id="JAVRFA010000209">
    <property type="protein sequence ID" value="MDT0399945.1"/>
    <property type="molecule type" value="Genomic_DNA"/>
</dbReference>
<dbReference type="SUPFAM" id="SSF56784">
    <property type="entry name" value="HAD-like"/>
    <property type="match status" value="1"/>
</dbReference>
<dbReference type="Proteomes" id="UP001183881">
    <property type="component" value="Unassembled WGS sequence"/>
</dbReference>
<comment type="caution">
    <text evidence="1">The sequence shown here is derived from an EMBL/GenBank/DDBJ whole genome shotgun (WGS) entry which is preliminary data.</text>
</comment>
<accession>A0ABU2QAC2</accession>
<reference evidence="2" key="1">
    <citation type="submission" date="2023-07" db="EMBL/GenBank/DDBJ databases">
        <title>30 novel species of actinomycetes from the DSMZ collection.</title>
        <authorList>
            <person name="Nouioui I."/>
        </authorList>
    </citation>
    <scope>NUCLEOTIDE SEQUENCE [LARGE SCALE GENOMIC DNA]</scope>
    <source>
        <strain evidence="2">DSM 41636</strain>
    </source>
</reference>
<sequence length="31" mass="3564">MTTQASSLLHWSPQAVVFDCDGTLMDTERHW</sequence>
<keyword evidence="2" id="KW-1185">Reference proteome</keyword>
<dbReference type="InterPro" id="IPR036412">
    <property type="entry name" value="HAD-like_sf"/>
</dbReference>
<gene>
    <name evidence="1" type="ORF">RM705_35375</name>
</gene>
<evidence type="ECO:0000313" key="2">
    <source>
        <dbReference type="Proteomes" id="UP001183881"/>
    </source>
</evidence>
<evidence type="ECO:0000313" key="1">
    <source>
        <dbReference type="EMBL" id="MDT0399945.1"/>
    </source>
</evidence>
<organism evidence="1 2">
    <name type="scientific">Streptomyces edwardsiae</name>
    <dbReference type="NCBI Taxonomy" id="3075527"/>
    <lineage>
        <taxon>Bacteria</taxon>
        <taxon>Bacillati</taxon>
        <taxon>Actinomycetota</taxon>
        <taxon>Actinomycetes</taxon>
        <taxon>Kitasatosporales</taxon>
        <taxon>Streptomycetaceae</taxon>
        <taxon>Streptomyces</taxon>
    </lineage>
</organism>
<feature type="non-terminal residue" evidence="1">
    <location>
        <position position="31"/>
    </location>
</feature>
<protein>
    <submittedName>
        <fullName evidence="1">HAD family phosphatase</fullName>
    </submittedName>
</protein>